<evidence type="ECO:0000256" key="1">
    <source>
        <dbReference type="SAM" id="SignalP"/>
    </source>
</evidence>
<feature type="signal peptide" evidence="1">
    <location>
        <begin position="1"/>
        <end position="22"/>
    </location>
</feature>
<gene>
    <name evidence="2" type="ORF">BDV36DRAFT_298257</name>
</gene>
<sequence length="66" mass="7337">MQFNKSLLAAAALSLFTSGVFGKTIMVSYGSPQPTDNFRQDIELDQLVALDHPYALFLSSHNRSYL</sequence>
<protein>
    <submittedName>
        <fullName evidence="2">Uncharacterized protein</fullName>
    </submittedName>
</protein>
<accession>A0ABQ6WDU5</accession>
<dbReference type="Proteomes" id="UP000325395">
    <property type="component" value="Unassembled WGS sequence"/>
</dbReference>
<evidence type="ECO:0000313" key="2">
    <source>
        <dbReference type="EMBL" id="KAE8415283.1"/>
    </source>
</evidence>
<dbReference type="EMBL" id="ML735770">
    <property type="protein sequence ID" value="KAE8415283.1"/>
    <property type="molecule type" value="Genomic_DNA"/>
</dbReference>
<organism evidence="2 3">
    <name type="scientific">Aspergillus pseudocaelatus</name>
    <dbReference type="NCBI Taxonomy" id="1825620"/>
    <lineage>
        <taxon>Eukaryota</taxon>
        <taxon>Fungi</taxon>
        <taxon>Dikarya</taxon>
        <taxon>Ascomycota</taxon>
        <taxon>Pezizomycotina</taxon>
        <taxon>Eurotiomycetes</taxon>
        <taxon>Eurotiomycetidae</taxon>
        <taxon>Eurotiales</taxon>
        <taxon>Aspergillaceae</taxon>
        <taxon>Aspergillus</taxon>
        <taxon>Aspergillus subgen. Circumdati</taxon>
    </lineage>
</organism>
<keyword evidence="3" id="KW-1185">Reference proteome</keyword>
<evidence type="ECO:0000313" key="3">
    <source>
        <dbReference type="Proteomes" id="UP000325395"/>
    </source>
</evidence>
<keyword evidence="1" id="KW-0732">Signal</keyword>
<feature type="chain" id="PRO_5046574550" evidence="1">
    <location>
        <begin position="23"/>
        <end position="66"/>
    </location>
</feature>
<reference evidence="2 3" key="1">
    <citation type="submission" date="2019-04" db="EMBL/GenBank/DDBJ databases">
        <authorList>
            <consortium name="DOE Joint Genome Institute"/>
            <person name="Mondo S."/>
            <person name="Kjaerbolling I."/>
            <person name="Vesth T."/>
            <person name="Frisvad J.C."/>
            <person name="Nybo J.L."/>
            <person name="Theobald S."/>
            <person name="Kildgaard S."/>
            <person name="Isbrandt T."/>
            <person name="Kuo A."/>
            <person name="Sato A."/>
            <person name="Lyhne E.K."/>
            <person name="Kogle M.E."/>
            <person name="Wiebenga A."/>
            <person name="Kun R.S."/>
            <person name="Lubbers R.J."/>
            <person name="Makela M.R."/>
            <person name="Barry K."/>
            <person name="Chovatia M."/>
            <person name="Clum A."/>
            <person name="Daum C."/>
            <person name="Haridas S."/>
            <person name="He G."/>
            <person name="LaButti K."/>
            <person name="Lipzen A."/>
            <person name="Riley R."/>
            <person name="Salamov A."/>
            <person name="Simmons B.A."/>
            <person name="Magnuson J.K."/>
            <person name="Henrissat B."/>
            <person name="Mortensen U.H."/>
            <person name="Larsen T.O."/>
            <person name="Devries R.P."/>
            <person name="Grigoriev I.V."/>
            <person name="Machida M."/>
            <person name="Baker S.E."/>
            <person name="Andersen M.R."/>
            <person name="Cantor M.N."/>
            <person name="Hua S.X."/>
        </authorList>
    </citation>
    <scope>NUCLEOTIDE SEQUENCE [LARGE SCALE GENOMIC DNA]</scope>
    <source>
        <strain evidence="2 3">CBS 117616</strain>
    </source>
</reference>
<name>A0ABQ6WDU5_9EURO</name>
<proteinExistence type="predicted"/>